<evidence type="ECO:0000313" key="1">
    <source>
        <dbReference type="EMBL" id="MBB4933615.1"/>
    </source>
</evidence>
<proteinExistence type="predicted"/>
<evidence type="ECO:0000313" key="2">
    <source>
        <dbReference type="Proteomes" id="UP000523007"/>
    </source>
</evidence>
<organism evidence="1 2">
    <name type="scientific">Lipingzhangella halophila</name>
    <dbReference type="NCBI Taxonomy" id="1783352"/>
    <lineage>
        <taxon>Bacteria</taxon>
        <taxon>Bacillati</taxon>
        <taxon>Actinomycetota</taxon>
        <taxon>Actinomycetes</taxon>
        <taxon>Streptosporangiales</taxon>
        <taxon>Nocardiopsidaceae</taxon>
        <taxon>Lipingzhangella</taxon>
    </lineage>
</organism>
<comment type="caution">
    <text evidence="1">The sequence shown here is derived from an EMBL/GenBank/DDBJ whole genome shotgun (WGS) entry which is preliminary data.</text>
</comment>
<dbReference type="Proteomes" id="UP000523007">
    <property type="component" value="Unassembled WGS sequence"/>
</dbReference>
<gene>
    <name evidence="1" type="ORF">F4561_004435</name>
</gene>
<dbReference type="AlphaFoldDB" id="A0A7W7W5C6"/>
<dbReference type="EMBL" id="JACHJT010000001">
    <property type="protein sequence ID" value="MBB4933615.1"/>
    <property type="molecule type" value="Genomic_DNA"/>
</dbReference>
<sequence>MSMSTLSAVRAVRAYRFRTGRARRSRPYVLAAPAPAELVFDVSPRLPAVLVLLASLATGKGARR</sequence>
<protein>
    <submittedName>
        <fullName evidence="1">Uncharacterized protein</fullName>
    </submittedName>
</protein>
<dbReference type="RefSeq" id="WP_184581198.1">
    <property type="nucleotide sequence ID" value="NZ_JACHJT010000001.1"/>
</dbReference>
<accession>A0A7W7W5C6</accession>
<name>A0A7W7W5C6_9ACTN</name>
<keyword evidence="2" id="KW-1185">Reference proteome</keyword>
<reference evidence="1 2" key="1">
    <citation type="submission" date="2020-08" db="EMBL/GenBank/DDBJ databases">
        <title>Sequencing the genomes of 1000 actinobacteria strains.</title>
        <authorList>
            <person name="Klenk H.-P."/>
        </authorList>
    </citation>
    <scope>NUCLEOTIDE SEQUENCE [LARGE SCALE GENOMIC DNA]</scope>
    <source>
        <strain evidence="1 2">DSM 102030</strain>
    </source>
</reference>